<feature type="region of interest" description="Disordered" evidence="1">
    <location>
        <begin position="104"/>
        <end position="124"/>
    </location>
</feature>
<dbReference type="EMBL" id="ABEU02000023">
    <property type="protein sequence ID" value="PNR29439.1"/>
    <property type="molecule type" value="Genomic_DNA"/>
</dbReference>
<protein>
    <submittedName>
        <fullName evidence="2 3">Uncharacterized protein</fullName>
    </submittedName>
</protein>
<dbReference type="PANTHER" id="PTHR31286:SF180">
    <property type="entry name" value="OS10G0362600 PROTEIN"/>
    <property type="match status" value="1"/>
</dbReference>
<proteinExistence type="predicted"/>
<accession>A0A2K1IJI6</accession>
<dbReference type="AlphaFoldDB" id="A0A2K1IJI6"/>
<dbReference type="InParanoid" id="A0A2K1IJI6"/>
<dbReference type="EnsemblPlants" id="Pp3c23_15610V3.1">
    <property type="protein sequence ID" value="Pp3c23_15610V3.1"/>
    <property type="gene ID" value="Pp3c23_15610"/>
</dbReference>
<keyword evidence="4" id="KW-1185">Reference proteome</keyword>
<evidence type="ECO:0000313" key="2">
    <source>
        <dbReference type="EMBL" id="PNR29439.1"/>
    </source>
</evidence>
<evidence type="ECO:0000256" key="1">
    <source>
        <dbReference type="SAM" id="MobiDB-lite"/>
    </source>
</evidence>
<organism evidence="2">
    <name type="scientific">Physcomitrium patens</name>
    <name type="common">Spreading-leaved earth moss</name>
    <name type="synonym">Physcomitrella patens</name>
    <dbReference type="NCBI Taxonomy" id="3218"/>
    <lineage>
        <taxon>Eukaryota</taxon>
        <taxon>Viridiplantae</taxon>
        <taxon>Streptophyta</taxon>
        <taxon>Embryophyta</taxon>
        <taxon>Bryophyta</taxon>
        <taxon>Bryophytina</taxon>
        <taxon>Bryopsida</taxon>
        <taxon>Funariidae</taxon>
        <taxon>Funariales</taxon>
        <taxon>Funariaceae</taxon>
        <taxon>Physcomitrium</taxon>
    </lineage>
</organism>
<reference evidence="2 4" key="2">
    <citation type="journal article" date="2018" name="Plant J.">
        <title>The Physcomitrella patens chromosome-scale assembly reveals moss genome structure and evolution.</title>
        <authorList>
            <person name="Lang D."/>
            <person name="Ullrich K.K."/>
            <person name="Murat F."/>
            <person name="Fuchs J."/>
            <person name="Jenkins J."/>
            <person name="Haas F.B."/>
            <person name="Piednoel M."/>
            <person name="Gundlach H."/>
            <person name="Van Bel M."/>
            <person name="Meyberg R."/>
            <person name="Vives C."/>
            <person name="Morata J."/>
            <person name="Symeonidi A."/>
            <person name="Hiss M."/>
            <person name="Muchero W."/>
            <person name="Kamisugi Y."/>
            <person name="Saleh O."/>
            <person name="Blanc G."/>
            <person name="Decker E.L."/>
            <person name="van Gessel N."/>
            <person name="Grimwood J."/>
            <person name="Hayes R.D."/>
            <person name="Graham S.W."/>
            <person name="Gunter L.E."/>
            <person name="McDaniel S.F."/>
            <person name="Hoernstein S.N.W."/>
            <person name="Larsson A."/>
            <person name="Li F.W."/>
            <person name="Perroud P.F."/>
            <person name="Phillips J."/>
            <person name="Ranjan P."/>
            <person name="Rokshar D.S."/>
            <person name="Rothfels C.J."/>
            <person name="Schneider L."/>
            <person name="Shu S."/>
            <person name="Stevenson D.W."/>
            <person name="Thummler F."/>
            <person name="Tillich M."/>
            <person name="Villarreal Aguilar J.C."/>
            <person name="Widiez T."/>
            <person name="Wong G.K."/>
            <person name="Wymore A."/>
            <person name="Zhang Y."/>
            <person name="Zimmer A.D."/>
            <person name="Quatrano R.S."/>
            <person name="Mayer K.F.X."/>
            <person name="Goodstein D."/>
            <person name="Casacuberta J.M."/>
            <person name="Vandepoele K."/>
            <person name="Reski R."/>
            <person name="Cuming A.C."/>
            <person name="Tuskan G.A."/>
            <person name="Maumus F."/>
            <person name="Salse J."/>
            <person name="Schmutz J."/>
            <person name="Rensing S.A."/>
        </authorList>
    </citation>
    <scope>NUCLEOTIDE SEQUENCE [LARGE SCALE GENOMIC DNA]</scope>
    <source>
        <strain evidence="3 4">cv. Gransden 2004</strain>
    </source>
</reference>
<dbReference type="PANTHER" id="PTHR31286">
    <property type="entry name" value="GLYCINE-RICH CELL WALL STRUCTURAL PROTEIN 1.8-LIKE"/>
    <property type="match status" value="1"/>
</dbReference>
<dbReference type="InterPro" id="IPR040256">
    <property type="entry name" value="At4g02000-like"/>
</dbReference>
<gene>
    <name evidence="2" type="ORF">PHYPA_028132</name>
</gene>
<evidence type="ECO:0000313" key="4">
    <source>
        <dbReference type="Proteomes" id="UP000006727"/>
    </source>
</evidence>
<feature type="region of interest" description="Disordered" evidence="1">
    <location>
        <begin position="385"/>
        <end position="416"/>
    </location>
</feature>
<feature type="compositionally biased region" description="Polar residues" evidence="1">
    <location>
        <begin position="385"/>
        <end position="397"/>
    </location>
</feature>
<reference evidence="2 4" key="1">
    <citation type="journal article" date="2008" name="Science">
        <title>The Physcomitrella genome reveals evolutionary insights into the conquest of land by plants.</title>
        <authorList>
            <person name="Rensing S."/>
            <person name="Lang D."/>
            <person name="Zimmer A."/>
            <person name="Terry A."/>
            <person name="Salamov A."/>
            <person name="Shapiro H."/>
            <person name="Nishiyama T."/>
            <person name="Perroud P.-F."/>
            <person name="Lindquist E."/>
            <person name="Kamisugi Y."/>
            <person name="Tanahashi T."/>
            <person name="Sakakibara K."/>
            <person name="Fujita T."/>
            <person name="Oishi K."/>
            <person name="Shin-I T."/>
            <person name="Kuroki Y."/>
            <person name="Toyoda A."/>
            <person name="Suzuki Y."/>
            <person name="Hashimoto A."/>
            <person name="Yamaguchi K."/>
            <person name="Sugano A."/>
            <person name="Kohara Y."/>
            <person name="Fujiyama A."/>
            <person name="Anterola A."/>
            <person name="Aoki S."/>
            <person name="Ashton N."/>
            <person name="Barbazuk W.B."/>
            <person name="Barker E."/>
            <person name="Bennetzen J."/>
            <person name="Bezanilla M."/>
            <person name="Blankenship R."/>
            <person name="Cho S.H."/>
            <person name="Dutcher S."/>
            <person name="Estelle M."/>
            <person name="Fawcett J.A."/>
            <person name="Gundlach H."/>
            <person name="Hanada K."/>
            <person name="Heyl A."/>
            <person name="Hicks K.A."/>
            <person name="Hugh J."/>
            <person name="Lohr M."/>
            <person name="Mayer K."/>
            <person name="Melkozernov A."/>
            <person name="Murata T."/>
            <person name="Nelson D."/>
            <person name="Pils B."/>
            <person name="Prigge M."/>
            <person name="Reiss B."/>
            <person name="Renner T."/>
            <person name="Rombauts S."/>
            <person name="Rushton P."/>
            <person name="Sanderfoot A."/>
            <person name="Schween G."/>
            <person name="Shiu S.-H."/>
            <person name="Stueber K."/>
            <person name="Theodoulou F.L."/>
            <person name="Tu H."/>
            <person name="Van de Peer Y."/>
            <person name="Verrier P.J."/>
            <person name="Waters E."/>
            <person name="Wood A."/>
            <person name="Yang L."/>
            <person name="Cove D."/>
            <person name="Cuming A."/>
            <person name="Hasebe M."/>
            <person name="Lucas S."/>
            <person name="Mishler D.B."/>
            <person name="Reski R."/>
            <person name="Grigoriev I."/>
            <person name="Quatrano R.S."/>
            <person name="Boore J.L."/>
        </authorList>
    </citation>
    <scope>NUCLEOTIDE SEQUENCE [LARGE SCALE GENOMIC DNA]</scope>
    <source>
        <strain evidence="3 4">cv. Gransden 2004</strain>
    </source>
</reference>
<reference evidence="3" key="3">
    <citation type="submission" date="2020-12" db="UniProtKB">
        <authorList>
            <consortium name="EnsemblPlants"/>
        </authorList>
    </citation>
    <scope>IDENTIFICATION</scope>
</reference>
<feature type="compositionally biased region" description="Polar residues" evidence="1">
    <location>
        <begin position="104"/>
        <end position="113"/>
    </location>
</feature>
<dbReference type="Proteomes" id="UP000006727">
    <property type="component" value="Chromosome 23"/>
</dbReference>
<dbReference type="Gramene" id="Pp3c23_15610V3.1">
    <property type="protein sequence ID" value="Pp3c23_15610V3.1"/>
    <property type="gene ID" value="Pp3c23_15610"/>
</dbReference>
<sequence length="416" mass="46705">MPAMSAVRVSASLFSNQALQAFPKLKMMPTHPSQALSECKNDDSKILRVSIHGDWCNTQRVSELHHGGIMATKRPEEGATQTTLDGHLKVDLPQSNTLALETMPTQSTQSTHQKSPKSKTTHQAHLDPITKELSIFRDPDLETVTQRFASQLPQNLRHLVQTQWEETVHYIRANPHLGLAHKSTVEGELRRILQKIKPQAVIGHVHCNLGPKVLRDLAQHTLYWSFESLSMLGGGFFKVIFAEEEGRMHTLAKQHHIKLNEIFFTPWRPNFNPKTEADGDTRLINPMWVQIHGLPTLLQTPQILVEIVNQFAKVIRIVTENQYRDMAARPRVCILVSDSDALPSKVNIPDYKEEIAPSTTSNTVVPPLNIANFAVHPTKCVTAVSKSTQDKSCTQGSPTNRTDNRRTDPTTPHNTE</sequence>
<name>A0A2K1IJI6_PHYPA</name>
<evidence type="ECO:0000313" key="3">
    <source>
        <dbReference type="EnsemblPlants" id="Pp3c23_15610V3.1"/>
    </source>
</evidence>